<feature type="domain" description="Magnesium-protoporphyrin IX methyltransferase C-terminal" evidence="3">
    <location>
        <begin position="150"/>
        <end position="246"/>
    </location>
</feature>
<protein>
    <recommendedName>
        <fullName evidence="1">Magnesium protoporphyrin IX methyltransferase</fullName>
        <ecNumber evidence="1">2.1.1.11</ecNumber>
    </recommendedName>
</protein>
<dbReference type="NCBIfam" id="TIGR02021">
    <property type="entry name" value="BchM-ChlM"/>
    <property type="match status" value="1"/>
</dbReference>
<dbReference type="Pfam" id="PF07109">
    <property type="entry name" value="Mg-por_mtran_C"/>
    <property type="match status" value="1"/>
</dbReference>
<reference evidence="4 5" key="1">
    <citation type="journal article" date="2022" name="ISME Commun">
        <title>Vulcanimicrobium alpinus gen. nov. sp. nov., the first cultivated representative of the candidate phylum 'Eremiobacterota', is a metabolically versatile aerobic anoxygenic phototroph.</title>
        <authorList>
            <person name="Yabe S."/>
            <person name="Muto K."/>
            <person name="Abe K."/>
            <person name="Yokota A."/>
            <person name="Staudigel H."/>
            <person name="Tebo B.M."/>
        </authorList>
    </citation>
    <scope>NUCLEOTIDE SEQUENCE [LARGE SCALE GENOMIC DNA]</scope>
    <source>
        <strain evidence="4 5">WC8-2</strain>
    </source>
</reference>
<accession>A0AAN1XXK7</accession>
<evidence type="ECO:0000256" key="2">
    <source>
        <dbReference type="SAM" id="MobiDB-lite"/>
    </source>
</evidence>
<gene>
    <name evidence="4" type="primary">chlM</name>
    <name evidence="4" type="ORF">WPS_24950</name>
</gene>
<proteinExistence type="predicted"/>
<evidence type="ECO:0000313" key="4">
    <source>
        <dbReference type="EMBL" id="BDE07219.1"/>
    </source>
</evidence>
<dbReference type="InterPro" id="IPR010940">
    <property type="entry name" value="Mg_prot_MeTrfase_C"/>
</dbReference>
<dbReference type="GO" id="GO:0046406">
    <property type="term" value="F:magnesium protoporphyrin IX methyltransferase activity"/>
    <property type="evidence" value="ECO:0007669"/>
    <property type="project" value="UniProtKB-UniRule"/>
</dbReference>
<sequence length="248" mass="28021">MQSDVRSAADPRTHAPAFAPHRPSEIGERVRKYFETSGFSRWTAIYGTGDIPPIWKIVRDGHQRVIDHVLEWTEPDRHHTALDAGCGTGNLAIQLANRGYEVDAFDVSAPMIHFAKYINSGKTKGIPPSFHVGDIGSVTAEPRSYDLVCCLDVLFHYPLEEVDRMLSSLADLSAAKLIGTFAQRTPLNDFWMRVGQRLHAKNRMTKLFMFSQSEIDAVLKRAGFKVVRTKRIKYFFYDSTVFEAVRTA</sequence>
<keyword evidence="4" id="KW-0489">Methyltransferase</keyword>
<dbReference type="EMBL" id="AP025523">
    <property type="protein sequence ID" value="BDE07219.1"/>
    <property type="molecule type" value="Genomic_DNA"/>
</dbReference>
<dbReference type="CDD" id="cd02440">
    <property type="entry name" value="AdoMet_MTases"/>
    <property type="match status" value="1"/>
</dbReference>
<name>A0AAN1XXK7_UNVUL</name>
<dbReference type="KEGG" id="vab:WPS_24950"/>
<organism evidence="4 5">
    <name type="scientific">Vulcanimicrobium alpinum</name>
    <dbReference type="NCBI Taxonomy" id="3016050"/>
    <lineage>
        <taxon>Bacteria</taxon>
        <taxon>Bacillati</taxon>
        <taxon>Vulcanimicrobiota</taxon>
        <taxon>Vulcanimicrobiia</taxon>
        <taxon>Vulcanimicrobiales</taxon>
        <taxon>Vulcanimicrobiaceae</taxon>
        <taxon>Vulcanimicrobium</taxon>
    </lineage>
</organism>
<evidence type="ECO:0000259" key="3">
    <source>
        <dbReference type="Pfam" id="PF07109"/>
    </source>
</evidence>
<dbReference type="InterPro" id="IPR010251">
    <property type="entry name" value="Mg_prot_MeTrfase"/>
</dbReference>
<dbReference type="Gene3D" id="3.40.50.150">
    <property type="entry name" value="Vaccinia Virus protein VP39"/>
    <property type="match status" value="1"/>
</dbReference>
<evidence type="ECO:0000256" key="1">
    <source>
        <dbReference type="NCBIfam" id="TIGR02021"/>
    </source>
</evidence>
<dbReference type="AlphaFoldDB" id="A0AAN1XXK7"/>
<feature type="region of interest" description="Disordered" evidence="2">
    <location>
        <begin position="1"/>
        <end position="22"/>
    </location>
</feature>
<dbReference type="SUPFAM" id="SSF53335">
    <property type="entry name" value="S-adenosyl-L-methionine-dependent methyltransferases"/>
    <property type="match status" value="1"/>
</dbReference>
<dbReference type="Proteomes" id="UP001317532">
    <property type="component" value="Chromosome"/>
</dbReference>
<dbReference type="PANTHER" id="PTHR43861">
    <property type="entry name" value="TRANS-ACONITATE 2-METHYLTRANSFERASE-RELATED"/>
    <property type="match status" value="1"/>
</dbReference>
<dbReference type="EC" id="2.1.1.11" evidence="1"/>
<keyword evidence="5" id="KW-1185">Reference proteome</keyword>
<dbReference type="GO" id="GO:0032259">
    <property type="term" value="P:methylation"/>
    <property type="evidence" value="ECO:0007669"/>
    <property type="project" value="UniProtKB-KW"/>
</dbReference>
<dbReference type="GO" id="GO:0015995">
    <property type="term" value="P:chlorophyll biosynthetic process"/>
    <property type="evidence" value="ECO:0007669"/>
    <property type="project" value="UniProtKB-UniRule"/>
</dbReference>
<dbReference type="InterPro" id="IPR029063">
    <property type="entry name" value="SAM-dependent_MTases_sf"/>
</dbReference>
<evidence type="ECO:0000313" key="5">
    <source>
        <dbReference type="Proteomes" id="UP001317532"/>
    </source>
</evidence>
<dbReference type="RefSeq" id="WP_317994829.1">
    <property type="nucleotide sequence ID" value="NZ_AP025523.1"/>
</dbReference>
<keyword evidence="4" id="KW-0808">Transferase</keyword>